<evidence type="ECO:0000313" key="2">
    <source>
        <dbReference type="Proteomes" id="UP000176406"/>
    </source>
</evidence>
<reference evidence="1 2" key="1">
    <citation type="journal article" date="2016" name="Nat. Commun.">
        <title>Thousands of microbial genomes shed light on interconnected biogeochemical processes in an aquifer system.</title>
        <authorList>
            <person name="Anantharaman K."/>
            <person name="Brown C.T."/>
            <person name="Hug L.A."/>
            <person name="Sharon I."/>
            <person name="Castelle C.J."/>
            <person name="Probst A.J."/>
            <person name="Thomas B.C."/>
            <person name="Singh A."/>
            <person name="Wilkins M.J."/>
            <person name="Karaoz U."/>
            <person name="Brodie E.L."/>
            <person name="Williams K.H."/>
            <person name="Hubbard S.S."/>
            <person name="Banfield J.F."/>
        </authorList>
    </citation>
    <scope>NUCLEOTIDE SEQUENCE [LARGE SCALE GENOMIC DNA]</scope>
</reference>
<accession>A0A1G2E9T4</accession>
<gene>
    <name evidence="1" type="ORF">A3A08_02910</name>
</gene>
<proteinExistence type="predicted"/>
<comment type="caution">
    <text evidence="1">The sequence shown here is derived from an EMBL/GenBank/DDBJ whole genome shotgun (WGS) entry which is preliminary data.</text>
</comment>
<protein>
    <submittedName>
        <fullName evidence="1">Uncharacterized protein</fullName>
    </submittedName>
</protein>
<evidence type="ECO:0000313" key="1">
    <source>
        <dbReference type="EMBL" id="OGZ22362.1"/>
    </source>
</evidence>
<dbReference type="Proteomes" id="UP000176406">
    <property type="component" value="Unassembled WGS sequence"/>
</dbReference>
<dbReference type="EMBL" id="MHMG01000047">
    <property type="protein sequence ID" value="OGZ22362.1"/>
    <property type="molecule type" value="Genomic_DNA"/>
</dbReference>
<sequence length="170" mass="17896">MKRKRILSILSILVILATLLTGPMVLAAVGSPANPSIPVIISDGNQISVQSPFQISSAVDVFIPKDRVIYAGEKIANVNLTVTNVGRMPYGVNIFPSVIDAQGPWPNFDLRITGKATATNQLPVIAPGTKVELTIEVFIAYGSSASSFQGLELIIVPTPAEIPASTGEKG</sequence>
<dbReference type="AlphaFoldDB" id="A0A1G2E9T4"/>
<name>A0A1G2E9T4_9BACT</name>
<organism evidence="1 2">
    <name type="scientific">Candidatus Nealsonbacteria bacterium RIFCSPLOWO2_01_FULL_41_9</name>
    <dbReference type="NCBI Taxonomy" id="1801671"/>
    <lineage>
        <taxon>Bacteria</taxon>
        <taxon>Candidatus Nealsoniibacteriota</taxon>
    </lineage>
</organism>